<evidence type="ECO:0000313" key="2">
    <source>
        <dbReference type="EMBL" id="RGE72114.1"/>
    </source>
</evidence>
<dbReference type="RefSeq" id="WP_021636945.1">
    <property type="nucleotide sequence ID" value="NZ_CALBAU010000269.1"/>
</dbReference>
<dbReference type="EMBL" id="QVLV01000016">
    <property type="protein sequence ID" value="RGE57337.1"/>
    <property type="molecule type" value="Genomic_DNA"/>
</dbReference>
<dbReference type="GeneID" id="97989089"/>
<comment type="caution">
    <text evidence="1">The sequence shown here is derived from an EMBL/GenBank/DDBJ whole genome shotgun (WGS) entry which is preliminary data.</text>
</comment>
<keyword evidence="1" id="KW-0808">Transferase</keyword>
<dbReference type="AlphaFoldDB" id="A0A3E3HZR2"/>
<dbReference type="InterPro" id="IPR006813">
    <property type="entry name" value="Glyco_trans_17"/>
</dbReference>
<accession>A0A3E3HZR2</accession>
<name>A0A3E3HZR2_9FIRM</name>
<dbReference type="GO" id="GO:0016020">
    <property type="term" value="C:membrane"/>
    <property type="evidence" value="ECO:0007669"/>
    <property type="project" value="InterPro"/>
</dbReference>
<keyword evidence="3" id="KW-1185">Reference proteome</keyword>
<sequence>MVYDCFQFFNELDILKLRLHIMNPVVDRFVISEATETFSGNPKPLYYEENKEMFAEFADKIIHVVVDDTPPGYTHDRDTFQKNAVGRGLKDCTDEDIIIFSDLDEIPNPEKIKEILQNFDRTKIYHFAQRLFYCYLNMEEVSGNLLSYAGEFPEAERSKDGIPGRKKWIGSKMCSYSLLKEQKLQLGELRFPERKACGIRVEDGGWHFGYMGGHGEKDVKKRVAEKVRSAAHQEYNKAEVLSDVADRIKDGKDIFGRNASFVQVEIDETFPEYLRENQEEYSFLILKEEPPVKKGLRHMLGGIRRFIFRTGHLAKRVLRKIKG</sequence>
<evidence type="ECO:0000313" key="3">
    <source>
        <dbReference type="Proteomes" id="UP000260812"/>
    </source>
</evidence>
<dbReference type="Proteomes" id="UP000261166">
    <property type="component" value="Unassembled WGS sequence"/>
</dbReference>
<dbReference type="PANTHER" id="PTHR12224">
    <property type="entry name" value="BETA-1,4-MANNOSYL-GLYCOPROTEIN BETA-1,4-N-ACETYLGLUCOSAMINYL-TRANSFERASE"/>
    <property type="match status" value="1"/>
</dbReference>
<proteinExistence type="predicted"/>
<reference evidence="1 4" key="1">
    <citation type="submission" date="2018-08" db="EMBL/GenBank/DDBJ databases">
        <title>A genome reference for cultivated species of the human gut microbiota.</title>
        <authorList>
            <person name="Zou Y."/>
            <person name="Xue W."/>
            <person name="Luo G."/>
        </authorList>
    </citation>
    <scope>NUCLEOTIDE SEQUENCE [LARGE SCALE GENOMIC DNA]</scope>
    <source>
        <strain evidence="2 4">AF26-4BH</strain>
        <strain evidence="1">TF05-5AC</strain>
    </source>
</reference>
<dbReference type="OrthoDB" id="1997677at2"/>
<evidence type="ECO:0000313" key="4">
    <source>
        <dbReference type="Proteomes" id="UP000261166"/>
    </source>
</evidence>
<dbReference type="GO" id="GO:0003830">
    <property type="term" value="F:beta-1,4-mannosylglycoprotein 4-beta-N-acetylglucosaminyltransferase activity"/>
    <property type="evidence" value="ECO:0007669"/>
    <property type="project" value="InterPro"/>
</dbReference>
<dbReference type="EMBL" id="QVLU01000007">
    <property type="protein sequence ID" value="RGE72114.1"/>
    <property type="molecule type" value="Genomic_DNA"/>
</dbReference>
<gene>
    <name evidence="2" type="ORF">DWY69_09400</name>
    <name evidence="1" type="ORF">DXC51_19995</name>
</gene>
<organism evidence="1 3">
    <name type="scientific">Eisenbergiella massiliensis</name>
    <dbReference type="NCBI Taxonomy" id="1720294"/>
    <lineage>
        <taxon>Bacteria</taxon>
        <taxon>Bacillati</taxon>
        <taxon>Bacillota</taxon>
        <taxon>Clostridia</taxon>
        <taxon>Lachnospirales</taxon>
        <taxon>Lachnospiraceae</taxon>
        <taxon>Eisenbergiella</taxon>
    </lineage>
</organism>
<dbReference type="GO" id="GO:0006044">
    <property type="term" value="P:N-acetylglucosamine metabolic process"/>
    <property type="evidence" value="ECO:0007669"/>
    <property type="project" value="TreeGrafter"/>
</dbReference>
<evidence type="ECO:0000313" key="1">
    <source>
        <dbReference type="EMBL" id="RGE57337.1"/>
    </source>
</evidence>
<dbReference type="Proteomes" id="UP000260812">
    <property type="component" value="Unassembled WGS sequence"/>
</dbReference>
<protein>
    <submittedName>
        <fullName evidence="1">Glycosyl transferase GT17 family protein</fullName>
    </submittedName>
</protein>
<dbReference type="PANTHER" id="PTHR12224:SF0">
    <property type="entry name" value="BETA-1,4-MANNOSYL-GLYCOPROTEIN 4-BETA-N-ACETYLGLUCOSAMINYLTRANSFERASE"/>
    <property type="match status" value="1"/>
</dbReference>
<dbReference type="Pfam" id="PF04724">
    <property type="entry name" value="Glyco_transf_17"/>
    <property type="match status" value="1"/>
</dbReference>